<comment type="caution">
    <text evidence="1">The sequence shown here is derived from an EMBL/GenBank/DDBJ whole genome shotgun (WGS) entry which is preliminary data.</text>
</comment>
<evidence type="ECO:0000313" key="1">
    <source>
        <dbReference type="EMBL" id="GAH32052.1"/>
    </source>
</evidence>
<gene>
    <name evidence="1" type="ORF">S03H2_25316</name>
</gene>
<protein>
    <submittedName>
        <fullName evidence="1">Uncharacterized protein</fullName>
    </submittedName>
</protein>
<dbReference type="EMBL" id="BARU01014299">
    <property type="protein sequence ID" value="GAH32052.1"/>
    <property type="molecule type" value="Genomic_DNA"/>
</dbReference>
<dbReference type="AlphaFoldDB" id="X1EHJ0"/>
<reference evidence="1" key="1">
    <citation type="journal article" date="2014" name="Front. Microbiol.">
        <title>High frequency of phylogenetically diverse reductive dehalogenase-homologous genes in deep subseafloor sedimentary metagenomes.</title>
        <authorList>
            <person name="Kawai M."/>
            <person name="Futagami T."/>
            <person name="Toyoda A."/>
            <person name="Takaki Y."/>
            <person name="Nishi S."/>
            <person name="Hori S."/>
            <person name="Arai W."/>
            <person name="Tsubouchi T."/>
            <person name="Morono Y."/>
            <person name="Uchiyama I."/>
            <person name="Ito T."/>
            <person name="Fujiyama A."/>
            <person name="Inagaki F."/>
            <person name="Takami H."/>
        </authorList>
    </citation>
    <scope>NUCLEOTIDE SEQUENCE</scope>
    <source>
        <strain evidence="1">Expedition CK06-06</strain>
    </source>
</reference>
<name>X1EHJ0_9ZZZZ</name>
<organism evidence="1">
    <name type="scientific">marine sediment metagenome</name>
    <dbReference type="NCBI Taxonomy" id="412755"/>
    <lineage>
        <taxon>unclassified sequences</taxon>
        <taxon>metagenomes</taxon>
        <taxon>ecological metagenomes</taxon>
    </lineage>
</organism>
<proteinExistence type="predicted"/>
<accession>X1EHJ0</accession>
<sequence>MAYRARVLSSEAAANGDVHLDTYVESDRSGDWELIPGGHRTLVLDGDAVLAIINSGDTLANRRLAIKALFIQEISA</sequence>